<evidence type="ECO:0000259" key="2">
    <source>
        <dbReference type="Pfam" id="PF13635"/>
    </source>
</evidence>
<dbReference type="Pfam" id="PF13173">
    <property type="entry name" value="AAA_14"/>
    <property type="match status" value="1"/>
</dbReference>
<dbReference type="Proteomes" id="UP000646523">
    <property type="component" value="Unassembled WGS sequence"/>
</dbReference>
<dbReference type="InterPro" id="IPR025420">
    <property type="entry name" value="DUF4143"/>
</dbReference>
<feature type="domain" description="AAA" evidence="1">
    <location>
        <begin position="29"/>
        <end position="147"/>
    </location>
</feature>
<evidence type="ECO:0000313" key="4">
    <source>
        <dbReference type="Proteomes" id="UP000646523"/>
    </source>
</evidence>
<evidence type="ECO:0000259" key="1">
    <source>
        <dbReference type="Pfam" id="PF13173"/>
    </source>
</evidence>
<comment type="caution">
    <text evidence="3">The sequence shown here is derived from an EMBL/GenBank/DDBJ whole genome shotgun (WGS) entry which is preliminary data.</text>
</comment>
<evidence type="ECO:0008006" key="5">
    <source>
        <dbReference type="Google" id="ProtNLM"/>
    </source>
</evidence>
<dbReference type="PANTHER" id="PTHR43566:SF2">
    <property type="entry name" value="DUF4143 DOMAIN-CONTAINING PROTEIN"/>
    <property type="match status" value="1"/>
</dbReference>
<sequence length="429" mass="47583">MRSDELGERMDDLVPRLSERRLAELMRSFRVVVVNGPRQAGKTTLMEIYRDRYGGEFLSLDDPVQLTAALADPRTLVGEAARPLLIDEVQRAGDPLVLTIKRAVDQDRSRGQFILSGSAQFLTVPRLSESLAGRAAFLDLWPFSMAERTSGPSDFCDLLFTEPGALRSGSLSPWSRSDYLDLVCGGSYPEAVTMPVRERREWFDAYLRTVISRDVREFAHIQHGDSIPRLLALLAARAGSTSEIADLSRSTELSRDTIRNYLAYLNGVFLTATTPAWSTNHSSKAAKSSKTFLTDSGLAAFVLRVEQRSLRTPGNNALGGLVETFAFTELTKLRSTTAEPFRIHYFRDRNGREVDFVLERYDGRVACIEIKASASPSARDAAQLRWLRDSIGDRFVGGVVLHLGDQSVSLGEGIQMLPLSALWGHARLP</sequence>
<dbReference type="PANTHER" id="PTHR43566">
    <property type="entry name" value="CONSERVED PROTEIN"/>
    <property type="match status" value="1"/>
</dbReference>
<gene>
    <name evidence="3" type="ORF">GCM10012289_63710</name>
</gene>
<reference evidence="3" key="1">
    <citation type="journal article" date="2014" name="Int. J. Syst. Evol. Microbiol.">
        <title>Complete genome sequence of Corynebacterium casei LMG S-19264T (=DSM 44701T), isolated from a smear-ripened cheese.</title>
        <authorList>
            <consortium name="US DOE Joint Genome Institute (JGI-PGF)"/>
            <person name="Walter F."/>
            <person name="Albersmeier A."/>
            <person name="Kalinowski J."/>
            <person name="Ruckert C."/>
        </authorList>
    </citation>
    <scope>NUCLEOTIDE SEQUENCE</scope>
    <source>
        <strain evidence="3">CGMCC 4.7368</strain>
    </source>
</reference>
<name>A0A917ZB54_9ACTN</name>
<dbReference type="InterPro" id="IPR027417">
    <property type="entry name" value="P-loop_NTPase"/>
</dbReference>
<dbReference type="RefSeq" id="WP_225262869.1">
    <property type="nucleotide sequence ID" value="NZ_BMNH01000028.1"/>
</dbReference>
<feature type="domain" description="DUF4143" evidence="2">
    <location>
        <begin position="213"/>
        <end position="373"/>
    </location>
</feature>
<dbReference type="EMBL" id="BMNH01000028">
    <property type="protein sequence ID" value="GGO79430.1"/>
    <property type="molecule type" value="Genomic_DNA"/>
</dbReference>
<dbReference type="Pfam" id="PF13635">
    <property type="entry name" value="DUF4143"/>
    <property type="match status" value="1"/>
</dbReference>
<dbReference type="InterPro" id="IPR041682">
    <property type="entry name" value="AAA_14"/>
</dbReference>
<dbReference type="SUPFAM" id="SSF52540">
    <property type="entry name" value="P-loop containing nucleoside triphosphate hydrolases"/>
    <property type="match status" value="1"/>
</dbReference>
<dbReference type="AlphaFoldDB" id="A0A917ZB54"/>
<keyword evidence="4" id="KW-1185">Reference proteome</keyword>
<accession>A0A917ZB54</accession>
<organism evidence="3 4">
    <name type="scientific">Nonomuraea cavernae</name>
    <dbReference type="NCBI Taxonomy" id="2045107"/>
    <lineage>
        <taxon>Bacteria</taxon>
        <taxon>Bacillati</taxon>
        <taxon>Actinomycetota</taxon>
        <taxon>Actinomycetes</taxon>
        <taxon>Streptosporangiales</taxon>
        <taxon>Streptosporangiaceae</taxon>
        <taxon>Nonomuraea</taxon>
    </lineage>
</organism>
<proteinExistence type="predicted"/>
<protein>
    <recommendedName>
        <fullName evidence="5">ATP-binding protein</fullName>
    </recommendedName>
</protein>
<reference evidence="3" key="2">
    <citation type="submission" date="2020-09" db="EMBL/GenBank/DDBJ databases">
        <authorList>
            <person name="Sun Q."/>
            <person name="Zhou Y."/>
        </authorList>
    </citation>
    <scope>NUCLEOTIDE SEQUENCE</scope>
    <source>
        <strain evidence="3">CGMCC 4.7368</strain>
    </source>
</reference>
<evidence type="ECO:0000313" key="3">
    <source>
        <dbReference type="EMBL" id="GGO79430.1"/>
    </source>
</evidence>